<feature type="compositionally biased region" description="Basic residues" evidence="1">
    <location>
        <begin position="107"/>
        <end position="120"/>
    </location>
</feature>
<protein>
    <submittedName>
        <fullName evidence="2">Uncharacterized protein</fullName>
    </submittedName>
</protein>
<feature type="compositionally biased region" description="Basic and acidic residues" evidence="1">
    <location>
        <begin position="73"/>
        <end position="82"/>
    </location>
</feature>
<keyword evidence="3" id="KW-1185">Reference proteome</keyword>
<dbReference type="Proteomes" id="UP001189429">
    <property type="component" value="Unassembled WGS sequence"/>
</dbReference>
<proteinExistence type="predicted"/>
<organism evidence="2 3">
    <name type="scientific">Prorocentrum cordatum</name>
    <dbReference type="NCBI Taxonomy" id="2364126"/>
    <lineage>
        <taxon>Eukaryota</taxon>
        <taxon>Sar</taxon>
        <taxon>Alveolata</taxon>
        <taxon>Dinophyceae</taxon>
        <taxon>Prorocentrales</taxon>
        <taxon>Prorocentraceae</taxon>
        <taxon>Prorocentrum</taxon>
    </lineage>
</organism>
<evidence type="ECO:0000313" key="2">
    <source>
        <dbReference type="EMBL" id="CAK0822355.1"/>
    </source>
</evidence>
<reference evidence="2" key="1">
    <citation type="submission" date="2023-10" db="EMBL/GenBank/DDBJ databases">
        <authorList>
            <person name="Chen Y."/>
            <person name="Shah S."/>
            <person name="Dougan E. K."/>
            <person name="Thang M."/>
            <person name="Chan C."/>
        </authorList>
    </citation>
    <scope>NUCLEOTIDE SEQUENCE [LARGE SCALE GENOMIC DNA]</scope>
</reference>
<feature type="region of interest" description="Disordered" evidence="1">
    <location>
        <begin position="54"/>
        <end position="135"/>
    </location>
</feature>
<evidence type="ECO:0000256" key="1">
    <source>
        <dbReference type="SAM" id="MobiDB-lite"/>
    </source>
</evidence>
<comment type="caution">
    <text evidence="2">The sequence shown here is derived from an EMBL/GenBank/DDBJ whole genome shotgun (WGS) entry which is preliminary data.</text>
</comment>
<dbReference type="EMBL" id="CAUYUJ010007919">
    <property type="protein sequence ID" value="CAK0822355.1"/>
    <property type="molecule type" value="Genomic_DNA"/>
</dbReference>
<gene>
    <name evidence="2" type="ORF">PCOR1329_LOCUS23408</name>
</gene>
<sequence length="262" mass="27866">SDNPEFLSLPVRRSPPVRFPPFLPFSSHLYPFPPPSARLREGPRACGPGTEAVLGGARASPGDTGAPLVQSSRRPDFCDGRPRRPARAAAPVAGPCGGRRAGAAARERRRHGHAAGRHLWARSQERRPGLRQCGQGQLRQRLLQAGLRPEGDPATAVQMLNKSLAGGGPDGLFTLQPTFEGTLGFADLRPFKQGVAFIGQVHHMTSGPSHFNDTIDFTIAPQECAGEAPCNAEGSIIRAFSLSLIAGAYGDNGQNYKNIALV</sequence>
<feature type="non-terminal residue" evidence="2">
    <location>
        <position position="262"/>
    </location>
</feature>
<evidence type="ECO:0000313" key="3">
    <source>
        <dbReference type="Proteomes" id="UP001189429"/>
    </source>
</evidence>
<accession>A0ABN9RWP9</accession>
<feature type="non-terminal residue" evidence="2">
    <location>
        <position position="1"/>
    </location>
</feature>
<name>A0ABN9RWP9_9DINO</name>